<evidence type="ECO:0000313" key="2">
    <source>
        <dbReference type="EMBL" id="KMS65592.1"/>
    </source>
</evidence>
<keyword evidence="3" id="KW-1185">Reference proteome</keyword>
<dbReference type="Proteomes" id="UP000037274">
    <property type="component" value="Unassembled WGS sequence"/>
</dbReference>
<name>A0ABR5HPN1_STRLW</name>
<evidence type="ECO:0000313" key="3">
    <source>
        <dbReference type="Proteomes" id="UP000037274"/>
    </source>
</evidence>
<dbReference type="SUPFAM" id="SSF50475">
    <property type="entry name" value="FMN-binding split barrel"/>
    <property type="match status" value="1"/>
</dbReference>
<organism evidence="2 3">
    <name type="scientific">Streptomyces leeuwenhoekii</name>
    <dbReference type="NCBI Taxonomy" id="1437453"/>
    <lineage>
        <taxon>Bacteria</taxon>
        <taxon>Bacillati</taxon>
        <taxon>Actinomycetota</taxon>
        <taxon>Actinomycetes</taxon>
        <taxon>Kitasatosporales</taxon>
        <taxon>Streptomycetaceae</taxon>
        <taxon>Streptomyces</taxon>
    </lineage>
</organism>
<feature type="region of interest" description="Disordered" evidence="1">
    <location>
        <begin position="38"/>
        <end position="69"/>
    </location>
</feature>
<gene>
    <name evidence="2" type="ORF">ACH49_31135</name>
</gene>
<feature type="compositionally biased region" description="Basic and acidic residues" evidence="1">
    <location>
        <begin position="38"/>
        <end position="53"/>
    </location>
</feature>
<reference evidence="2 3" key="1">
    <citation type="submission" date="2015-06" db="EMBL/GenBank/DDBJ databases">
        <title>Draft genome sequence of Streptomyces leeuwenhoekii C58, which produces the novel lasso peptide, chaxapeptin.</title>
        <authorList>
            <person name="Yi Y."/>
            <person name="Hai D."/>
            <person name="Jaspars M."/>
            <person name="Sheng H."/>
            <person name="Rateb M.E."/>
            <person name="Bull A."/>
            <person name="Goodfellow M."/>
            <person name="Asenjo J.A."/>
            <person name="Ebel R."/>
        </authorList>
    </citation>
    <scope>NUCLEOTIDE SEQUENCE [LARGE SCALE GENOMIC DNA]</scope>
    <source>
        <strain evidence="2 3">C58</strain>
    </source>
</reference>
<comment type="caution">
    <text evidence="2">The sequence shown here is derived from an EMBL/GenBank/DDBJ whole genome shotgun (WGS) entry which is preliminary data.</text>
</comment>
<accession>A0ABR5HPN1</accession>
<dbReference type="EMBL" id="LFEH01000501">
    <property type="protein sequence ID" value="KMS65592.1"/>
    <property type="molecule type" value="Genomic_DNA"/>
</dbReference>
<evidence type="ECO:0000256" key="1">
    <source>
        <dbReference type="SAM" id="MobiDB-lite"/>
    </source>
</evidence>
<feature type="non-terminal residue" evidence="2">
    <location>
        <position position="1"/>
    </location>
</feature>
<proteinExistence type="predicted"/>
<sequence length="69" mass="7273">AAVLEEARAWFVGRILHRVDGGDHVGFVLDPVKWGGAREPRRAAGRGAGEEPPLRLGDAAAIQPGHPAD</sequence>
<protein>
    <submittedName>
        <fullName evidence="2">Uncharacterized protein</fullName>
    </submittedName>
</protein>